<reference evidence="5 6" key="1">
    <citation type="submission" date="2015-03" db="EMBL/GenBank/DDBJ databases">
        <authorList>
            <person name="Murphy D."/>
        </authorList>
    </citation>
    <scope>NUCLEOTIDE SEQUENCE [LARGE SCALE GENOMIC DNA]</scope>
    <source>
        <strain evidence="5 6">DSM 44277</strain>
    </source>
</reference>
<dbReference type="Pfam" id="PF00823">
    <property type="entry name" value="PPE"/>
    <property type="match status" value="1"/>
</dbReference>
<dbReference type="Pfam" id="PF12484">
    <property type="entry name" value="PPE-SVP"/>
    <property type="match status" value="1"/>
</dbReference>
<dbReference type="EMBL" id="CSTD01000001">
    <property type="protein sequence ID" value="CPR09458.1"/>
    <property type="molecule type" value="Genomic_DNA"/>
</dbReference>
<feature type="region of interest" description="Disordered" evidence="2">
    <location>
        <begin position="334"/>
        <end position="364"/>
    </location>
</feature>
<proteinExistence type="inferred from homology"/>
<comment type="similarity">
    <text evidence="1">Belongs to the mycobacterial PPE family.</text>
</comment>
<dbReference type="AlphaFoldDB" id="A0A0U0W4P7"/>
<evidence type="ECO:0000313" key="6">
    <source>
        <dbReference type="Proteomes" id="UP000198875"/>
    </source>
</evidence>
<name>A0A0U0W4P7_MYCBE</name>
<evidence type="ECO:0000259" key="4">
    <source>
        <dbReference type="Pfam" id="PF12484"/>
    </source>
</evidence>
<sequence length="364" mass="36529">MYSGPGSGPLMAAASAWDDLAAQLDSYAATYSSTVSELRGLWSGGASFAMAGAVAPYVSWATATATQAEQTAGQARAAAAAYEAAFAATVPPPVIAANRSQLAVLVATNFFGQNTPAIAATEAQYAEMWAQDAAAMYTYAAASSTASVLEPFDQPPVITDTTGQSAQAAAVSQAAALPSGQAQAALAELPGLGTGTSAGTAAGLPSPATAYSALLSAFSDFDTLVVGPAQPFWSTTYAVFSAGQFGTGSRLLGLQLAKATTAARSVGPEALRGTVQARVGSAAFVGKLSVPPDWSSASAAADRLNTSAIPLPDSMIQAEQAAVSGHPGTGMVGGMPRGNSEKAGSFVLRNGRRRFQMPRPPYGG</sequence>
<accession>A0A0U0W4P7</accession>
<dbReference type="GO" id="GO:0052572">
    <property type="term" value="P:response to host immune response"/>
    <property type="evidence" value="ECO:0007669"/>
    <property type="project" value="TreeGrafter"/>
</dbReference>
<gene>
    <name evidence="5" type="ORF">BN971_01536</name>
</gene>
<feature type="domain" description="PPE" evidence="3">
    <location>
        <begin position="1"/>
        <end position="146"/>
    </location>
</feature>
<evidence type="ECO:0000313" key="5">
    <source>
        <dbReference type="EMBL" id="CPR09458.1"/>
    </source>
</evidence>
<dbReference type="InterPro" id="IPR038332">
    <property type="entry name" value="PPE_sf"/>
</dbReference>
<dbReference type="SUPFAM" id="SSF140459">
    <property type="entry name" value="PE/PPE dimer-like"/>
    <property type="match status" value="1"/>
</dbReference>
<organism evidence="5 6">
    <name type="scientific">Mycobacterium bohemicum DSM 44277</name>
    <dbReference type="NCBI Taxonomy" id="1236609"/>
    <lineage>
        <taxon>Bacteria</taxon>
        <taxon>Bacillati</taxon>
        <taxon>Actinomycetota</taxon>
        <taxon>Actinomycetes</taxon>
        <taxon>Mycobacteriales</taxon>
        <taxon>Mycobacteriaceae</taxon>
        <taxon>Mycobacterium</taxon>
    </lineage>
</organism>
<dbReference type="PANTHER" id="PTHR46766:SF1">
    <property type="entry name" value="GLUTAMINE-RICH PROTEIN 2"/>
    <property type="match status" value="1"/>
</dbReference>
<evidence type="ECO:0000259" key="3">
    <source>
        <dbReference type="Pfam" id="PF00823"/>
    </source>
</evidence>
<dbReference type="PANTHER" id="PTHR46766">
    <property type="entry name" value="GLUTAMINE-RICH PROTEIN 2"/>
    <property type="match status" value="1"/>
</dbReference>
<feature type="domain" description="PPE family C-terminal" evidence="4">
    <location>
        <begin position="277"/>
        <end position="360"/>
    </location>
</feature>
<dbReference type="Proteomes" id="UP000198875">
    <property type="component" value="Unassembled WGS sequence"/>
</dbReference>
<dbReference type="InterPro" id="IPR000030">
    <property type="entry name" value="PPE_dom"/>
</dbReference>
<evidence type="ECO:0000256" key="2">
    <source>
        <dbReference type="SAM" id="MobiDB-lite"/>
    </source>
</evidence>
<protein>
    <submittedName>
        <fullName evidence="5">PPE family protein</fullName>
    </submittedName>
</protein>
<dbReference type="InterPro" id="IPR022171">
    <property type="entry name" value="PPE_C"/>
</dbReference>
<dbReference type="Gene3D" id="1.20.1260.20">
    <property type="entry name" value="PPE superfamily"/>
    <property type="match status" value="1"/>
</dbReference>
<evidence type="ECO:0000256" key="1">
    <source>
        <dbReference type="ARBA" id="ARBA00010652"/>
    </source>
</evidence>